<dbReference type="OrthoDB" id="9790252at2"/>
<name>A0A3A1P0Q5_9SPHN</name>
<gene>
    <name evidence="3" type="ORF">D2V17_19250</name>
</gene>
<keyword evidence="4" id="KW-1185">Reference proteome</keyword>
<dbReference type="Pfam" id="PF13413">
    <property type="entry name" value="HTH_25"/>
    <property type="match status" value="1"/>
</dbReference>
<evidence type="ECO:0000313" key="4">
    <source>
        <dbReference type="Proteomes" id="UP000265366"/>
    </source>
</evidence>
<dbReference type="PANTHER" id="PTHR34475:SF1">
    <property type="entry name" value="CYTOSKELETON PROTEIN RODZ"/>
    <property type="match status" value="1"/>
</dbReference>
<keyword evidence="1" id="KW-0812">Transmembrane</keyword>
<accession>A0A3A1P0Q5</accession>
<dbReference type="Pfam" id="PF13464">
    <property type="entry name" value="RodZ_C"/>
    <property type="match status" value="1"/>
</dbReference>
<protein>
    <submittedName>
        <fullName evidence="3">Helix-turn-helix domain-containing protein</fullName>
    </submittedName>
</protein>
<sequence>MTEAVHETPPAGVGAQLRAAREAQGKSVEDMAMTTRISVRHIEHLDAGEFDLLPGRIYAIGFAKTYAREVGLDPETVADQVRAEMGEERVDHAGYNATFEPGDPARAPGRKLLWFSVFAVVLLLAGLFVFARQLFAPAADLPSLVEQEQAEEAAQQAASAAAEQAAAQVPDAGGEVAITAEGEAWVRIADGEGRVLKEAILAEGESYTVPADAENPQISTARPDLLAITIGGKAVPKLADEMRTMMNQPFSAAALLARGQGAQASAQAQAEPASAATPR</sequence>
<dbReference type="InterPro" id="IPR050400">
    <property type="entry name" value="Bact_Cytoskel_RodZ"/>
</dbReference>
<evidence type="ECO:0000256" key="1">
    <source>
        <dbReference type="SAM" id="Phobius"/>
    </source>
</evidence>
<dbReference type="InterPro" id="IPR010982">
    <property type="entry name" value="Lambda_DNA-bd_dom_sf"/>
</dbReference>
<dbReference type="InterPro" id="IPR025194">
    <property type="entry name" value="RodZ-like_C"/>
</dbReference>
<dbReference type="AlphaFoldDB" id="A0A3A1P0Q5"/>
<reference evidence="3 4" key="1">
    <citation type="submission" date="2018-08" db="EMBL/GenBank/DDBJ databases">
        <title>Erythrobacter zhengii sp.nov., a bacterium isolated from deep-sea sediment.</title>
        <authorList>
            <person name="Fang C."/>
            <person name="Wu Y.-H."/>
            <person name="Sun C."/>
            <person name="Wang H."/>
            <person name="Cheng H."/>
            <person name="Meng F.-X."/>
            <person name="Wang C.-S."/>
            <person name="Xu X.-W."/>
        </authorList>
    </citation>
    <scope>NUCLEOTIDE SEQUENCE [LARGE SCALE GENOMIC DNA]</scope>
    <source>
        <strain evidence="3 4">CCTCC AB 2015396</strain>
    </source>
</reference>
<evidence type="ECO:0000259" key="2">
    <source>
        <dbReference type="Pfam" id="PF13464"/>
    </source>
</evidence>
<feature type="domain" description="Cytoskeleton protein RodZ-like C-terminal" evidence="2">
    <location>
        <begin position="178"/>
        <end position="239"/>
    </location>
</feature>
<feature type="transmembrane region" description="Helical" evidence="1">
    <location>
        <begin position="112"/>
        <end position="131"/>
    </location>
</feature>
<proteinExistence type="predicted"/>
<evidence type="ECO:0000313" key="3">
    <source>
        <dbReference type="EMBL" id="RIV80501.1"/>
    </source>
</evidence>
<comment type="caution">
    <text evidence="3">The sequence shown here is derived from an EMBL/GenBank/DDBJ whole genome shotgun (WGS) entry which is preliminary data.</text>
</comment>
<dbReference type="PANTHER" id="PTHR34475">
    <property type="match status" value="1"/>
</dbReference>
<dbReference type="EMBL" id="QXFM01000142">
    <property type="protein sequence ID" value="RIV80501.1"/>
    <property type="molecule type" value="Genomic_DNA"/>
</dbReference>
<dbReference type="Gene3D" id="1.10.260.40">
    <property type="entry name" value="lambda repressor-like DNA-binding domains"/>
    <property type="match status" value="1"/>
</dbReference>
<dbReference type="Proteomes" id="UP000265366">
    <property type="component" value="Unassembled WGS sequence"/>
</dbReference>
<organism evidence="3 4">
    <name type="scientific">Aurantiacibacter xanthus</name>
    <dbReference type="NCBI Taxonomy" id="1784712"/>
    <lineage>
        <taxon>Bacteria</taxon>
        <taxon>Pseudomonadati</taxon>
        <taxon>Pseudomonadota</taxon>
        <taxon>Alphaproteobacteria</taxon>
        <taxon>Sphingomonadales</taxon>
        <taxon>Erythrobacteraceae</taxon>
        <taxon>Aurantiacibacter</taxon>
    </lineage>
</organism>
<keyword evidence="1" id="KW-1133">Transmembrane helix</keyword>
<dbReference type="GO" id="GO:0003677">
    <property type="term" value="F:DNA binding"/>
    <property type="evidence" value="ECO:0007669"/>
    <property type="project" value="InterPro"/>
</dbReference>
<keyword evidence="1" id="KW-0472">Membrane</keyword>